<gene>
    <name evidence="3" type="ordered locus">Xaut_2422</name>
</gene>
<reference evidence="3 4" key="1">
    <citation type="submission" date="2007-07" db="EMBL/GenBank/DDBJ databases">
        <title>Complete sequence of chromosome of Xanthobacter autotrophicus Py2.</title>
        <authorList>
            <consortium name="US DOE Joint Genome Institute"/>
            <person name="Copeland A."/>
            <person name="Lucas S."/>
            <person name="Lapidus A."/>
            <person name="Barry K."/>
            <person name="Glavina del Rio T."/>
            <person name="Hammon N."/>
            <person name="Israni S."/>
            <person name="Dalin E."/>
            <person name="Tice H."/>
            <person name="Pitluck S."/>
            <person name="Sims D."/>
            <person name="Brettin T."/>
            <person name="Bruce D."/>
            <person name="Detter J.C."/>
            <person name="Han C."/>
            <person name="Tapia R."/>
            <person name="Brainard J."/>
            <person name="Schmutz J."/>
            <person name="Larimer F."/>
            <person name="Land M."/>
            <person name="Hauser L."/>
            <person name="Kyrpides N."/>
            <person name="Kim E."/>
            <person name="Ensigns S.A."/>
            <person name="Richardson P."/>
        </authorList>
    </citation>
    <scope>NUCLEOTIDE SEQUENCE [LARGE SCALE GENOMIC DNA]</scope>
    <source>
        <strain evidence="4">ATCC BAA-1158 / Py2</strain>
    </source>
</reference>
<dbReference type="EMBL" id="CP000781">
    <property type="protein sequence ID" value="ABS67664.1"/>
    <property type="molecule type" value="Genomic_DNA"/>
</dbReference>
<protein>
    <submittedName>
        <fullName evidence="3">Uncharacterized protein</fullName>
    </submittedName>
</protein>
<evidence type="ECO:0000313" key="4">
    <source>
        <dbReference type="Proteomes" id="UP000002417"/>
    </source>
</evidence>
<dbReference type="KEGG" id="xau:Xaut_2422"/>
<keyword evidence="4" id="KW-1185">Reference proteome</keyword>
<feature type="compositionally biased region" description="Polar residues" evidence="1">
    <location>
        <begin position="40"/>
        <end position="54"/>
    </location>
</feature>
<feature type="signal peptide" evidence="2">
    <location>
        <begin position="1"/>
        <end position="21"/>
    </location>
</feature>
<dbReference type="Proteomes" id="UP000002417">
    <property type="component" value="Chromosome"/>
</dbReference>
<evidence type="ECO:0000256" key="1">
    <source>
        <dbReference type="SAM" id="MobiDB-lite"/>
    </source>
</evidence>
<feature type="region of interest" description="Disordered" evidence="1">
    <location>
        <begin position="22"/>
        <end position="60"/>
    </location>
</feature>
<organism evidence="3 4">
    <name type="scientific">Xanthobacter autotrophicus (strain ATCC BAA-1158 / Py2)</name>
    <dbReference type="NCBI Taxonomy" id="78245"/>
    <lineage>
        <taxon>Bacteria</taxon>
        <taxon>Pseudomonadati</taxon>
        <taxon>Pseudomonadota</taxon>
        <taxon>Alphaproteobacteria</taxon>
        <taxon>Hyphomicrobiales</taxon>
        <taxon>Xanthobacteraceae</taxon>
        <taxon>Xanthobacter</taxon>
    </lineage>
</organism>
<dbReference type="AlphaFoldDB" id="A7II21"/>
<proteinExistence type="predicted"/>
<feature type="chain" id="PRO_5002708700" evidence="2">
    <location>
        <begin position="22"/>
        <end position="80"/>
    </location>
</feature>
<accession>A7II21</accession>
<keyword evidence="2" id="KW-0732">Signal</keyword>
<sequence length="80" mass="8613">MRHLIIAAVSALALTSTAALAQENGQNTSREAPRAYAPATHQNTRAAQPFNSLSEKNDQHAITEQDRLFLEQGDRGLGNG</sequence>
<dbReference type="OrthoDB" id="8454771at2"/>
<dbReference type="HOGENOM" id="CLU_2588885_0_0_5"/>
<name>A7II21_XANP2</name>
<evidence type="ECO:0000256" key="2">
    <source>
        <dbReference type="SAM" id="SignalP"/>
    </source>
</evidence>
<evidence type="ECO:0000313" key="3">
    <source>
        <dbReference type="EMBL" id="ABS67664.1"/>
    </source>
</evidence>